<protein>
    <submittedName>
        <fullName evidence="1">Uncharacterized protein</fullName>
    </submittedName>
</protein>
<evidence type="ECO:0000313" key="1">
    <source>
        <dbReference type="EMBL" id="KAI3777626.1"/>
    </source>
</evidence>
<keyword evidence="2" id="KW-1185">Reference proteome</keyword>
<evidence type="ECO:0000313" key="2">
    <source>
        <dbReference type="Proteomes" id="UP001056120"/>
    </source>
</evidence>
<dbReference type="EMBL" id="CM042032">
    <property type="protein sequence ID" value="KAI3777626.1"/>
    <property type="molecule type" value="Genomic_DNA"/>
</dbReference>
<organism evidence="1 2">
    <name type="scientific">Smallanthus sonchifolius</name>
    <dbReference type="NCBI Taxonomy" id="185202"/>
    <lineage>
        <taxon>Eukaryota</taxon>
        <taxon>Viridiplantae</taxon>
        <taxon>Streptophyta</taxon>
        <taxon>Embryophyta</taxon>
        <taxon>Tracheophyta</taxon>
        <taxon>Spermatophyta</taxon>
        <taxon>Magnoliopsida</taxon>
        <taxon>eudicotyledons</taxon>
        <taxon>Gunneridae</taxon>
        <taxon>Pentapetalae</taxon>
        <taxon>asterids</taxon>
        <taxon>campanulids</taxon>
        <taxon>Asterales</taxon>
        <taxon>Asteraceae</taxon>
        <taxon>Asteroideae</taxon>
        <taxon>Heliantheae alliance</taxon>
        <taxon>Millerieae</taxon>
        <taxon>Smallanthus</taxon>
    </lineage>
</organism>
<reference evidence="1 2" key="2">
    <citation type="journal article" date="2022" name="Mol. Ecol. Resour.">
        <title>The genomes of chicory, endive, great burdock and yacon provide insights into Asteraceae paleo-polyploidization history and plant inulin production.</title>
        <authorList>
            <person name="Fan W."/>
            <person name="Wang S."/>
            <person name="Wang H."/>
            <person name="Wang A."/>
            <person name="Jiang F."/>
            <person name="Liu H."/>
            <person name="Zhao H."/>
            <person name="Xu D."/>
            <person name="Zhang Y."/>
        </authorList>
    </citation>
    <scope>NUCLEOTIDE SEQUENCE [LARGE SCALE GENOMIC DNA]</scope>
    <source>
        <strain evidence="2">cv. Yunnan</strain>
        <tissue evidence="1">Leaves</tissue>
    </source>
</reference>
<name>A0ACB9G3K8_9ASTR</name>
<dbReference type="Proteomes" id="UP001056120">
    <property type="component" value="Linkage Group LG15"/>
</dbReference>
<gene>
    <name evidence="1" type="ORF">L1987_47426</name>
</gene>
<proteinExistence type="predicted"/>
<sequence>MIMAVAVPISPAKITTTKPIIITQFPDNPKPLILEKCKTVKDLNQIHAHLIKTRFLSDPSVAENFLESAAILVRHQPMDYAKSVFEKLNDPDSSAYNVMIRALTLKNCPHEAILMFKKMKENSVQPDEFTFPCVLKSCSRLRALEEGRQIHAQVMKLGFSFCGFVENSLINMYANCGEVGVARKVFDEMSERDVFTWNALFSGYTKSGCWREAVDLFHYMLEIDARFDEVTLVSVLTACGRVGALELGEWVREYIEANGLEQNVTLMTALLDMYAKCGRVDVARCLFDQMSRRDVVAWSAMISGYNQASRCKETLSLFHDMQKANVEPNEVTMVSVLSSCAELGALATGKWVHFYIKKKKLPFTVTLGTALLVFYAKCGSTENLIEVFENMPRKNVLSWTVLIQGLASNGQGNKALKYFDLMLANRIKPNDITFIGVLCACSHTGLVEKGRALFVSMSRDFNIEPRIEHYGCMVDILGRAGLLEDAYKFIQNMPIMPNAVIWRTLLASCKVHKNVTIGERSLKQITDLEPLHSGDYLLLASIYSSVGRLEDAIRVRSEMKKMGIKKTPGCSSIEVNGVVHEFFSEDTANPESEKIYAETEKMMKKIKLAGYVPNISDARLEAEEYDKETSVFHHSEKLAIAFGLIKTSVGTRIRISKNLRVCTDCHNATKMISKVYNREIIVRDRIRFHHFKDGSCSCNDYW</sequence>
<reference evidence="2" key="1">
    <citation type="journal article" date="2022" name="Mol. Ecol. Resour.">
        <title>The genomes of chicory, endive, great burdock and yacon provide insights into Asteraceae palaeo-polyploidization history and plant inulin production.</title>
        <authorList>
            <person name="Fan W."/>
            <person name="Wang S."/>
            <person name="Wang H."/>
            <person name="Wang A."/>
            <person name="Jiang F."/>
            <person name="Liu H."/>
            <person name="Zhao H."/>
            <person name="Xu D."/>
            <person name="Zhang Y."/>
        </authorList>
    </citation>
    <scope>NUCLEOTIDE SEQUENCE [LARGE SCALE GENOMIC DNA]</scope>
    <source>
        <strain evidence="2">cv. Yunnan</strain>
    </source>
</reference>
<comment type="caution">
    <text evidence="1">The sequence shown here is derived from an EMBL/GenBank/DDBJ whole genome shotgun (WGS) entry which is preliminary data.</text>
</comment>
<accession>A0ACB9G3K8</accession>